<dbReference type="Proteomes" id="UP000235965">
    <property type="component" value="Unassembled WGS sequence"/>
</dbReference>
<sequence length="55" mass="6396">MQHVLCSMSAGPDLSNQNMVCPSVLLQCKKTTRERLLLKEHRKAFKEYKFCISPR</sequence>
<accession>A0A2J7PED1</accession>
<gene>
    <name evidence="1" type="ORF">B7P43_G10267</name>
</gene>
<dbReference type="EMBL" id="NEVH01026101">
    <property type="protein sequence ID" value="PNF14685.1"/>
    <property type="molecule type" value="Genomic_DNA"/>
</dbReference>
<protein>
    <submittedName>
        <fullName evidence="1">Uncharacterized protein</fullName>
    </submittedName>
</protein>
<evidence type="ECO:0000313" key="1">
    <source>
        <dbReference type="EMBL" id="PNF14685.1"/>
    </source>
</evidence>
<dbReference type="InParanoid" id="A0A2J7PED1"/>
<proteinExistence type="predicted"/>
<name>A0A2J7PED1_9NEOP</name>
<comment type="caution">
    <text evidence="1">The sequence shown here is derived from an EMBL/GenBank/DDBJ whole genome shotgun (WGS) entry which is preliminary data.</text>
</comment>
<keyword evidence="2" id="KW-1185">Reference proteome</keyword>
<dbReference type="AlphaFoldDB" id="A0A2J7PED1"/>
<organism evidence="1 2">
    <name type="scientific">Cryptotermes secundus</name>
    <dbReference type="NCBI Taxonomy" id="105785"/>
    <lineage>
        <taxon>Eukaryota</taxon>
        <taxon>Metazoa</taxon>
        <taxon>Ecdysozoa</taxon>
        <taxon>Arthropoda</taxon>
        <taxon>Hexapoda</taxon>
        <taxon>Insecta</taxon>
        <taxon>Pterygota</taxon>
        <taxon>Neoptera</taxon>
        <taxon>Polyneoptera</taxon>
        <taxon>Dictyoptera</taxon>
        <taxon>Blattodea</taxon>
        <taxon>Blattoidea</taxon>
        <taxon>Termitoidae</taxon>
        <taxon>Kalotermitidae</taxon>
        <taxon>Cryptotermitinae</taxon>
        <taxon>Cryptotermes</taxon>
    </lineage>
</organism>
<evidence type="ECO:0000313" key="2">
    <source>
        <dbReference type="Proteomes" id="UP000235965"/>
    </source>
</evidence>
<reference evidence="1 2" key="1">
    <citation type="submission" date="2017-12" db="EMBL/GenBank/DDBJ databases">
        <title>Hemimetabolous genomes reveal molecular basis of termite eusociality.</title>
        <authorList>
            <person name="Harrison M.C."/>
            <person name="Jongepier E."/>
            <person name="Robertson H.M."/>
            <person name="Arning N."/>
            <person name="Bitard-Feildel T."/>
            <person name="Chao H."/>
            <person name="Childers C.P."/>
            <person name="Dinh H."/>
            <person name="Doddapaneni H."/>
            <person name="Dugan S."/>
            <person name="Gowin J."/>
            <person name="Greiner C."/>
            <person name="Han Y."/>
            <person name="Hu H."/>
            <person name="Hughes D.S.T."/>
            <person name="Huylmans A.-K."/>
            <person name="Kemena C."/>
            <person name="Kremer L.P.M."/>
            <person name="Lee S.L."/>
            <person name="Lopez-Ezquerra A."/>
            <person name="Mallet L."/>
            <person name="Monroy-Kuhn J.M."/>
            <person name="Moser A."/>
            <person name="Murali S.C."/>
            <person name="Muzny D.M."/>
            <person name="Otani S."/>
            <person name="Piulachs M.-D."/>
            <person name="Poelchau M."/>
            <person name="Qu J."/>
            <person name="Schaub F."/>
            <person name="Wada-Katsumata A."/>
            <person name="Worley K.C."/>
            <person name="Xie Q."/>
            <person name="Ylla G."/>
            <person name="Poulsen M."/>
            <person name="Gibbs R.A."/>
            <person name="Schal C."/>
            <person name="Richards S."/>
            <person name="Belles X."/>
            <person name="Korb J."/>
            <person name="Bornberg-Bauer E."/>
        </authorList>
    </citation>
    <scope>NUCLEOTIDE SEQUENCE [LARGE SCALE GENOMIC DNA]</scope>
    <source>
        <tissue evidence="1">Whole body</tissue>
    </source>
</reference>